<dbReference type="EMBL" id="JBANRG010000080">
    <property type="protein sequence ID" value="KAK7438242.1"/>
    <property type="molecule type" value="Genomic_DNA"/>
</dbReference>
<evidence type="ECO:0000256" key="3">
    <source>
        <dbReference type="ARBA" id="ARBA00022722"/>
    </source>
</evidence>
<accession>A0ABR1IS91</accession>
<evidence type="ECO:0000256" key="7">
    <source>
        <dbReference type="ARBA" id="ARBA00023204"/>
    </source>
</evidence>
<keyword evidence="3" id="KW-0540">Nuclease</keyword>
<evidence type="ECO:0000256" key="6">
    <source>
        <dbReference type="ARBA" id="ARBA00022839"/>
    </source>
</evidence>
<protein>
    <submittedName>
        <fullName evidence="10">Uncharacterized protein</fullName>
    </submittedName>
</protein>
<proteinExistence type="inferred from homology"/>
<keyword evidence="5" id="KW-0378">Hydrolase</keyword>
<keyword evidence="11" id="KW-1185">Reference proteome</keyword>
<evidence type="ECO:0000313" key="11">
    <source>
        <dbReference type="Proteomes" id="UP001498398"/>
    </source>
</evidence>
<evidence type="ECO:0000256" key="9">
    <source>
        <dbReference type="SAM" id="SignalP"/>
    </source>
</evidence>
<dbReference type="PANTHER" id="PTHR12415:SF0">
    <property type="entry name" value="TYROSYL-DNA PHOSPHODIESTERASE 1"/>
    <property type="match status" value="1"/>
</dbReference>
<dbReference type="Pfam" id="PF06087">
    <property type="entry name" value="Tyr-DNA_phospho"/>
    <property type="match status" value="1"/>
</dbReference>
<comment type="similarity">
    <text evidence="2">Belongs to the tyrosyl-DNA phosphodiesterase family.</text>
</comment>
<evidence type="ECO:0000256" key="4">
    <source>
        <dbReference type="ARBA" id="ARBA00022763"/>
    </source>
</evidence>
<dbReference type="SUPFAM" id="SSF56024">
    <property type="entry name" value="Phospholipase D/nuclease"/>
    <property type="match status" value="1"/>
</dbReference>
<keyword evidence="8" id="KW-0539">Nucleus</keyword>
<comment type="caution">
    <text evidence="10">The sequence shown here is derived from an EMBL/GenBank/DDBJ whole genome shotgun (WGS) entry which is preliminary data.</text>
</comment>
<evidence type="ECO:0000313" key="10">
    <source>
        <dbReference type="EMBL" id="KAK7438242.1"/>
    </source>
</evidence>
<dbReference type="Gene3D" id="3.30.870.10">
    <property type="entry name" value="Endonuclease Chain A"/>
    <property type="match status" value="1"/>
</dbReference>
<gene>
    <name evidence="10" type="ORF">VKT23_018173</name>
</gene>
<keyword evidence="9" id="KW-0732">Signal</keyword>
<evidence type="ECO:0000256" key="5">
    <source>
        <dbReference type="ARBA" id="ARBA00022801"/>
    </source>
</evidence>
<keyword evidence="7" id="KW-0234">DNA repair</keyword>
<comment type="subcellular location">
    <subcellularLocation>
        <location evidence="1">Nucleus</location>
    </subcellularLocation>
</comment>
<evidence type="ECO:0000256" key="1">
    <source>
        <dbReference type="ARBA" id="ARBA00004123"/>
    </source>
</evidence>
<keyword evidence="4" id="KW-0227">DNA damage</keyword>
<dbReference type="PANTHER" id="PTHR12415">
    <property type="entry name" value="TYROSYL-DNA PHOSPHODIESTERASE 1"/>
    <property type="match status" value="1"/>
</dbReference>
<evidence type="ECO:0000256" key="8">
    <source>
        <dbReference type="ARBA" id="ARBA00023242"/>
    </source>
</evidence>
<dbReference type="Proteomes" id="UP001498398">
    <property type="component" value="Unassembled WGS sequence"/>
</dbReference>
<sequence>MASMHMKFMLIFYKSGCLRVAVTTANLVDYDWKDIENAAWVQDVTTLTSSPNAKSDTKSSESFQHVFNRVLDGLNVQPALDIMRKQGVSSHPFLRYFFSEALLIAPLSSPTQHLGPRTSLGLVPGQSLPRTFHVREARRLACRSRKRPYKTHESHPKHGLSDRYQFISLPNQILIRVLIFAKEDKSPSLSNTSHLQQASTPLHGSTSFFYSARGESPEDWPGLDLKLTRKGVTKMRWSQAT</sequence>
<feature type="signal peptide" evidence="9">
    <location>
        <begin position="1"/>
        <end position="25"/>
    </location>
</feature>
<reference evidence="10 11" key="1">
    <citation type="submission" date="2024-01" db="EMBL/GenBank/DDBJ databases">
        <title>A draft genome for the cacao thread blight pathogen Marasmiellus scandens.</title>
        <authorList>
            <person name="Baruah I.K."/>
            <person name="Leung J."/>
            <person name="Bukari Y."/>
            <person name="Amoako-Attah I."/>
            <person name="Meinhardt L.W."/>
            <person name="Bailey B.A."/>
            <person name="Cohen S.P."/>
        </authorList>
    </citation>
    <scope>NUCLEOTIDE SEQUENCE [LARGE SCALE GENOMIC DNA]</scope>
    <source>
        <strain evidence="10 11">GH-19</strain>
    </source>
</reference>
<organism evidence="10 11">
    <name type="scientific">Marasmiellus scandens</name>
    <dbReference type="NCBI Taxonomy" id="2682957"/>
    <lineage>
        <taxon>Eukaryota</taxon>
        <taxon>Fungi</taxon>
        <taxon>Dikarya</taxon>
        <taxon>Basidiomycota</taxon>
        <taxon>Agaricomycotina</taxon>
        <taxon>Agaricomycetes</taxon>
        <taxon>Agaricomycetidae</taxon>
        <taxon>Agaricales</taxon>
        <taxon>Marasmiineae</taxon>
        <taxon>Omphalotaceae</taxon>
        <taxon>Marasmiellus</taxon>
    </lineage>
</organism>
<evidence type="ECO:0000256" key="2">
    <source>
        <dbReference type="ARBA" id="ARBA00010205"/>
    </source>
</evidence>
<keyword evidence="6" id="KW-0269">Exonuclease</keyword>
<dbReference type="InterPro" id="IPR010347">
    <property type="entry name" value="Tdp1"/>
</dbReference>
<feature type="chain" id="PRO_5046026724" evidence="9">
    <location>
        <begin position="26"/>
        <end position="241"/>
    </location>
</feature>
<name>A0ABR1IS91_9AGAR</name>